<proteinExistence type="predicted"/>
<reference evidence="1" key="1">
    <citation type="submission" date="2021-03" db="EMBL/GenBank/DDBJ databases">
        <authorList>
            <person name="Li Z."/>
            <person name="Yang C."/>
        </authorList>
    </citation>
    <scope>NUCLEOTIDE SEQUENCE</scope>
    <source>
        <strain evidence="1">Dzin_1.0</strain>
        <tissue evidence="1">Leaf</tissue>
    </source>
</reference>
<accession>A0A9D5H4R0</accession>
<evidence type="ECO:0000313" key="1">
    <source>
        <dbReference type="EMBL" id="KAJ0963244.1"/>
    </source>
</evidence>
<comment type="caution">
    <text evidence="1">The sequence shown here is derived from an EMBL/GenBank/DDBJ whole genome shotgun (WGS) entry which is preliminary data.</text>
</comment>
<gene>
    <name evidence="1" type="ORF">J5N97_028366</name>
</gene>
<dbReference type="EMBL" id="JAGGNH010000009">
    <property type="protein sequence ID" value="KAJ0963244.1"/>
    <property type="molecule type" value="Genomic_DNA"/>
</dbReference>
<name>A0A9D5H4R0_9LILI</name>
<sequence length="122" mass="13881">MSNRRPSRRTSPLLLPPLMLPWKPMLDLPSYSGKREEKKDHMPAEHCLAAVSPEKKRRATETLVEIHHLAAIRCPAAKPHQSLRGQPRSGCCYRQDAQDQLHKVFHWRSPLSLSRGSLLSSS</sequence>
<reference evidence="1" key="2">
    <citation type="journal article" date="2022" name="Hortic Res">
        <title>The genome of Dioscorea zingiberensis sheds light on the biosynthesis, origin and evolution of the medicinally important diosgenin saponins.</title>
        <authorList>
            <person name="Li Y."/>
            <person name="Tan C."/>
            <person name="Li Z."/>
            <person name="Guo J."/>
            <person name="Li S."/>
            <person name="Chen X."/>
            <person name="Wang C."/>
            <person name="Dai X."/>
            <person name="Yang H."/>
            <person name="Song W."/>
            <person name="Hou L."/>
            <person name="Xu J."/>
            <person name="Tong Z."/>
            <person name="Xu A."/>
            <person name="Yuan X."/>
            <person name="Wang W."/>
            <person name="Yang Q."/>
            <person name="Chen L."/>
            <person name="Sun Z."/>
            <person name="Wang K."/>
            <person name="Pan B."/>
            <person name="Chen J."/>
            <person name="Bao Y."/>
            <person name="Liu F."/>
            <person name="Qi X."/>
            <person name="Gang D.R."/>
            <person name="Wen J."/>
            <person name="Li J."/>
        </authorList>
    </citation>
    <scope>NUCLEOTIDE SEQUENCE</scope>
    <source>
        <strain evidence="1">Dzin_1.0</strain>
    </source>
</reference>
<dbReference type="Proteomes" id="UP001085076">
    <property type="component" value="Miscellaneous, Linkage group lg09"/>
</dbReference>
<protein>
    <submittedName>
        <fullName evidence="1">Uncharacterized protein</fullName>
    </submittedName>
</protein>
<keyword evidence="2" id="KW-1185">Reference proteome</keyword>
<dbReference type="AlphaFoldDB" id="A0A9D5H4R0"/>
<organism evidence="1 2">
    <name type="scientific">Dioscorea zingiberensis</name>
    <dbReference type="NCBI Taxonomy" id="325984"/>
    <lineage>
        <taxon>Eukaryota</taxon>
        <taxon>Viridiplantae</taxon>
        <taxon>Streptophyta</taxon>
        <taxon>Embryophyta</taxon>
        <taxon>Tracheophyta</taxon>
        <taxon>Spermatophyta</taxon>
        <taxon>Magnoliopsida</taxon>
        <taxon>Liliopsida</taxon>
        <taxon>Dioscoreales</taxon>
        <taxon>Dioscoreaceae</taxon>
        <taxon>Dioscorea</taxon>
    </lineage>
</organism>
<evidence type="ECO:0000313" key="2">
    <source>
        <dbReference type="Proteomes" id="UP001085076"/>
    </source>
</evidence>